<evidence type="ECO:0000256" key="6">
    <source>
        <dbReference type="ARBA" id="ARBA00048868"/>
    </source>
</evidence>
<keyword evidence="9" id="KW-0210">Decarboxylase</keyword>
<dbReference type="AlphaFoldDB" id="A0A8H7BZF8"/>
<dbReference type="InterPro" id="IPR010107">
    <property type="entry name" value="Glutamate_decarboxylase"/>
</dbReference>
<evidence type="ECO:0000256" key="9">
    <source>
        <dbReference type="RuleBase" id="RU361171"/>
    </source>
</evidence>
<comment type="caution">
    <text evidence="10">The sequence shown here is derived from an EMBL/GenBank/DDBJ whole genome shotgun (WGS) entry which is preliminary data.</text>
</comment>
<dbReference type="FunFam" id="3.40.640.10:FF:000017">
    <property type="entry name" value="Glutamate decarboxylase"/>
    <property type="match status" value="1"/>
</dbReference>
<comment type="cofactor">
    <cofactor evidence="1 7 8">
        <name>pyridoxal 5'-phosphate</name>
        <dbReference type="ChEBI" id="CHEBI:597326"/>
    </cofactor>
</comment>
<dbReference type="NCBIfam" id="TIGR01788">
    <property type="entry name" value="Glu-decarb-GAD"/>
    <property type="match status" value="1"/>
</dbReference>
<dbReference type="GO" id="GO:0005829">
    <property type="term" value="C:cytosol"/>
    <property type="evidence" value="ECO:0007669"/>
    <property type="project" value="TreeGrafter"/>
</dbReference>
<dbReference type="GO" id="GO:0030170">
    <property type="term" value="F:pyridoxal phosphate binding"/>
    <property type="evidence" value="ECO:0007669"/>
    <property type="project" value="InterPro"/>
</dbReference>
<dbReference type="Pfam" id="PF00282">
    <property type="entry name" value="Pyridoxal_deC"/>
    <property type="match status" value="1"/>
</dbReference>
<dbReference type="Proteomes" id="UP000605846">
    <property type="component" value="Unassembled WGS sequence"/>
</dbReference>
<organism evidence="10 11">
    <name type="scientific">Apophysomyces ossiformis</name>
    <dbReference type="NCBI Taxonomy" id="679940"/>
    <lineage>
        <taxon>Eukaryota</taxon>
        <taxon>Fungi</taxon>
        <taxon>Fungi incertae sedis</taxon>
        <taxon>Mucoromycota</taxon>
        <taxon>Mucoromycotina</taxon>
        <taxon>Mucoromycetes</taxon>
        <taxon>Mucorales</taxon>
        <taxon>Mucorineae</taxon>
        <taxon>Mucoraceae</taxon>
        <taxon>Apophysomyces</taxon>
    </lineage>
</organism>
<dbReference type="InterPro" id="IPR015424">
    <property type="entry name" value="PyrdxlP-dep_Trfase"/>
</dbReference>
<name>A0A8H7BZF8_9FUNG</name>
<keyword evidence="11" id="KW-1185">Reference proteome</keyword>
<dbReference type="SUPFAM" id="SSF53383">
    <property type="entry name" value="PLP-dependent transferases"/>
    <property type="match status" value="1"/>
</dbReference>
<reference evidence="10" key="1">
    <citation type="submission" date="2020-01" db="EMBL/GenBank/DDBJ databases">
        <title>Genome Sequencing of Three Apophysomyces-Like Fungal Strains Confirms a Novel Fungal Genus in the Mucoromycota with divergent Burkholderia-like Endosymbiotic Bacteria.</title>
        <authorList>
            <person name="Stajich J.E."/>
            <person name="Macias A.M."/>
            <person name="Carter-House D."/>
            <person name="Lovett B."/>
            <person name="Kasson L.R."/>
            <person name="Berry K."/>
            <person name="Grigoriev I."/>
            <person name="Chang Y."/>
            <person name="Spatafora J."/>
            <person name="Kasson M.T."/>
        </authorList>
    </citation>
    <scope>NUCLEOTIDE SEQUENCE</scope>
    <source>
        <strain evidence="10">NRRL A-21654</strain>
    </source>
</reference>
<evidence type="ECO:0000256" key="5">
    <source>
        <dbReference type="ARBA" id="ARBA00023239"/>
    </source>
</evidence>
<dbReference type="GO" id="GO:0006538">
    <property type="term" value="P:L-glutamate catabolic process"/>
    <property type="evidence" value="ECO:0007669"/>
    <property type="project" value="TreeGrafter"/>
</dbReference>
<dbReference type="InterPro" id="IPR002129">
    <property type="entry name" value="PyrdxlP-dep_de-COase"/>
</dbReference>
<evidence type="ECO:0000256" key="3">
    <source>
        <dbReference type="ARBA" id="ARBA00012421"/>
    </source>
</evidence>
<feature type="modified residue" description="N6-(pyridoxal phosphate)lysine" evidence="7">
    <location>
        <position position="265"/>
    </location>
</feature>
<dbReference type="PANTHER" id="PTHR43321:SF3">
    <property type="entry name" value="GLUTAMATE DECARBOXYLASE"/>
    <property type="match status" value="1"/>
</dbReference>
<comment type="catalytic activity">
    <reaction evidence="6 9">
        <text>L-glutamate + H(+) = 4-aminobutanoate + CO2</text>
        <dbReference type="Rhea" id="RHEA:17785"/>
        <dbReference type="ChEBI" id="CHEBI:15378"/>
        <dbReference type="ChEBI" id="CHEBI:16526"/>
        <dbReference type="ChEBI" id="CHEBI:29985"/>
        <dbReference type="ChEBI" id="CHEBI:59888"/>
        <dbReference type="EC" id="4.1.1.15"/>
    </reaction>
</comment>
<evidence type="ECO:0000256" key="1">
    <source>
        <dbReference type="ARBA" id="ARBA00001933"/>
    </source>
</evidence>
<dbReference type="PANTHER" id="PTHR43321">
    <property type="entry name" value="GLUTAMATE DECARBOXYLASE"/>
    <property type="match status" value="1"/>
</dbReference>
<protein>
    <recommendedName>
        <fullName evidence="3 9">Glutamate decarboxylase</fullName>
        <ecNumber evidence="3 9">4.1.1.15</ecNumber>
    </recommendedName>
</protein>
<gene>
    <name evidence="10" type="ORF">EC973_007147</name>
</gene>
<dbReference type="OrthoDB" id="5152799at2759"/>
<dbReference type="InterPro" id="IPR015421">
    <property type="entry name" value="PyrdxlP-dep_Trfase_major"/>
</dbReference>
<dbReference type="EMBL" id="JABAYA010000005">
    <property type="protein sequence ID" value="KAF7732042.1"/>
    <property type="molecule type" value="Genomic_DNA"/>
</dbReference>
<dbReference type="Gene3D" id="3.40.640.10">
    <property type="entry name" value="Type I PLP-dependent aspartate aminotransferase-like (Major domain)"/>
    <property type="match status" value="1"/>
</dbReference>
<comment type="similarity">
    <text evidence="2 8">Belongs to the group II decarboxylase family.</text>
</comment>
<keyword evidence="5 8" id="KW-0456">Lyase</keyword>
<evidence type="ECO:0000313" key="11">
    <source>
        <dbReference type="Proteomes" id="UP000605846"/>
    </source>
</evidence>
<keyword evidence="4 7" id="KW-0663">Pyridoxal phosphate</keyword>
<accession>A0A8H7BZF8</accession>
<dbReference type="Gene3D" id="3.90.1150.160">
    <property type="match status" value="1"/>
</dbReference>
<sequence>MLHSQIGKTASSEEAEEYSLESLGHASRYATTGLPKHKFAEEPYDARWTPATDQPYKLVTTWMEPEAQQLINASLNKNLADEDEYPASIYIQRQCVSMISDLWHGTQCIGTSTVGSSEAIMLGGLAMKKRWQKKNPNTTSKPNIIMGCNAQVALEKFARYFDVEARLIPVSKNSNYVLDIDEVIKKCDQNTIGVFVILGSTYTGHFEDVKKLSEELDKLKTSKALDIPIHVDAASGGFVAPFAFPDLQWDFRVSRVVSINASGHKYGLSYPGVGWVVWRSKEYLPDELIFKLKYLGGEQLTYTLNFSQPSCFVIGQYYNFLRLGKRGYKQIIENSLTNARHLATELGNIDVKSVYELYSRLEKGPAPSGNRPVLNPLPVGDPGVNYKALEIVSAVNQKDNAQKYIPCLSVVSFKFSETFKSKNPKVNQADLSTLLRVRGWVIPNYPLPKNVQDTSVLRVVVRESFTRDLVRNLVEDTKLVIGQLLQARDGILIDTARLTSSTDWLRNVSLAGYDENNAVSASDSYGASGI</sequence>
<dbReference type="GO" id="GO:0004351">
    <property type="term" value="F:glutamate decarboxylase activity"/>
    <property type="evidence" value="ECO:0007669"/>
    <property type="project" value="UniProtKB-EC"/>
</dbReference>
<evidence type="ECO:0000256" key="2">
    <source>
        <dbReference type="ARBA" id="ARBA00009533"/>
    </source>
</evidence>
<dbReference type="EC" id="4.1.1.15" evidence="3 9"/>
<evidence type="ECO:0000256" key="7">
    <source>
        <dbReference type="PIRSR" id="PIRSR602129-50"/>
    </source>
</evidence>
<evidence type="ECO:0000256" key="4">
    <source>
        <dbReference type="ARBA" id="ARBA00022898"/>
    </source>
</evidence>
<evidence type="ECO:0000256" key="8">
    <source>
        <dbReference type="RuleBase" id="RU000382"/>
    </source>
</evidence>
<evidence type="ECO:0000313" key="10">
    <source>
        <dbReference type="EMBL" id="KAF7732042.1"/>
    </source>
</evidence>
<proteinExistence type="inferred from homology"/>